<dbReference type="Pfam" id="PF00899">
    <property type="entry name" value="ThiF"/>
    <property type="match status" value="1"/>
</dbReference>
<dbReference type="GO" id="GO:0008641">
    <property type="term" value="F:ubiquitin-like modifier activating enzyme activity"/>
    <property type="evidence" value="ECO:0007669"/>
    <property type="project" value="InterPro"/>
</dbReference>
<protein>
    <recommendedName>
        <fullName evidence="1">THIF-type NAD/FAD binding fold domain-containing protein</fullName>
    </recommendedName>
</protein>
<evidence type="ECO:0000259" key="1">
    <source>
        <dbReference type="Pfam" id="PF00899"/>
    </source>
</evidence>
<organism evidence="2 3">
    <name type="scientific">Thermotomaculum hydrothermale</name>
    <dbReference type="NCBI Taxonomy" id="981385"/>
    <lineage>
        <taxon>Bacteria</taxon>
        <taxon>Pseudomonadati</taxon>
        <taxon>Acidobacteriota</taxon>
        <taxon>Holophagae</taxon>
        <taxon>Thermotomaculales</taxon>
        <taxon>Thermotomaculaceae</taxon>
        <taxon>Thermotomaculum</taxon>
    </lineage>
</organism>
<evidence type="ECO:0000313" key="2">
    <source>
        <dbReference type="EMBL" id="BBB33106.1"/>
    </source>
</evidence>
<dbReference type="PANTHER" id="PTHR43267">
    <property type="entry name" value="TRNA THREONYLCARBAMOYLADENOSINE DEHYDRATASE"/>
    <property type="match status" value="1"/>
</dbReference>
<proteinExistence type="predicted"/>
<dbReference type="SUPFAM" id="SSF69572">
    <property type="entry name" value="Activating enzymes of the ubiquitin-like proteins"/>
    <property type="match status" value="1"/>
</dbReference>
<dbReference type="PANTHER" id="PTHR43267:SF1">
    <property type="entry name" value="TRNA THREONYLCARBAMOYLADENOSINE DEHYDRATASE"/>
    <property type="match status" value="1"/>
</dbReference>
<accession>A0A7R6SYZ6</accession>
<reference evidence="2 3" key="1">
    <citation type="journal article" date="2012" name="Extremophiles">
        <title>Thermotomaculum hydrothermale gen. nov., sp. nov., a novel heterotrophic thermophile within the phylum Acidobacteria from a deep-sea hydrothermal vent chimney in the Southern Okinawa Trough.</title>
        <authorList>
            <person name="Izumi H."/>
            <person name="Nunoura T."/>
            <person name="Miyazaki M."/>
            <person name="Mino S."/>
            <person name="Toki T."/>
            <person name="Takai K."/>
            <person name="Sako Y."/>
            <person name="Sawabe T."/>
            <person name="Nakagawa S."/>
        </authorList>
    </citation>
    <scope>NUCLEOTIDE SEQUENCE [LARGE SCALE GENOMIC DNA]</scope>
    <source>
        <strain evidence="2 3">AC55</strain>
    </source>
</reference>
<dbReference type="KEGG" id="thyd:TTHT_1618"/>
<dbReference type="InterPro" id="IPR035985">
    <property type="entry name" value="Ubiquitin-activating_enz"/>
</dbReference>
<name>A0A7R6SYZ6_9BACT</name>
<feature type="domain" description="THIF-type NAD/FAD binding fold" evidence="1">
    <location>
        <begin position="9"/>
        <end position="228"/>
    </location>
</feature>
<keyword evidence="3" id="KW-1185">Reference proteome</keyword>
<dbReference type="Gene3D" id="3.40.50.720">
    <property type="entry name" value="NAD(P)-binding Rossmann-like Domain"/>
    <property type="match status" value="1"/>
</dbReference>
<dbReference type="EMBL" id="AP017470">
    <property type="protein sequence ID" value="BBB33106.1"/>
    <property type="molecule type" value="Genomic_DNA"/>
</dbReference>
<dbReference type="InterPro" id="IPR045886">
    <property type="entry name" value="ThiF/MoeB/HesA"/>
</dbReference>
<dbReference type="InterPro" id="IPR000594">
    <property type="entry name" value="ThiF_NAD_FAD-bd"/>
</dbReference>
<gene>
    <name evidence="2" type="ORF">TTHT_1618</name>
</gene>
<dbReference type="RefSeq" id="WP_201327404.1">
    <property type="nucleotide sequence ID" value="NZ_AP017470.1"/>
</dbReference>
<evidence type="ECO:0000313" key="3">
    <source>
        <dbReference type="Proteomes" id="UP000595564"/>
    </source>
</evidence>
<dbReference type="Proteomes" id="UP000595564">
    <property type="component" value="Chromosome"/>
</dbReference>
<dbReference type="GO" id="GO:0061504">
    <property type="term" value="P:cyclic threonylcarbamoyladenosine biosynthetic process"/>
    <property type="evidence" value="ECO:0007669"/>
    <property type="project" value="TreeGrafter"/>
</dbReference>
<dbReference type="AlphaFoldDB" id="A0A7R6SYZ6"/>
<sequence>MFLSRLEILYGKEGIEKLKKSKVLVAGLGGVGGICAEALVRSGVGHIGVIDGDCVEESNLNRQILAFHSTIGINKTEVFEKRAKDINPEIKVDKYPYFINKDTFDNVPLESYKVVADCIDSLIPKLNLIIKCLEKDIPVIASTGSGFKINPEMVKSGSIWETKNDPLAYRMRKKLRQWGYGDRDFTVVYSLEKSEVKGEVVGSIMTVTATFGLLIAQKVIEKIIDNKQKKGD</sequence>
<dbReference type="GO" id="GO:0061503">
    <property type="term" value="F:tRNA threonylcarbamoyladenosine dehydratase"/>
    <property type="evidence" value="ECO:0007669"/>
    <property type="project" value="TreeGrafter"/>
</dbReference>